<feature type="region of interest" description="Disordered" evidence="1">
    <location>
        <begin position="123"/>
        <end position="142"/>
    </location>
</feature>
<evidence type="ECO:0000313" key="2">
    <source>
        <dbReference type="EMBL" id="KAK4243090.1"/>
    </source>
</evidence>
<name>A0AAN7CJ94_9PEZI</name>
<feature type="compositionally biased region" description="Basic residues" evidence="1">
    <location>
        <begin position="61"/>
        <end position="74"/>
    </location>
</feature>
<dbReference type="AlphaFoldDB" id="A0AAN7CJ94"/>
<feature type="compositionally biased region" description="Polar residues" evidence="1">
    <location>
        <begin position="76"/>
        <end position="89"/>
    </location>
</feature>
<reference evidence="2" key="2">
    <citation type="submission" date="2023-05" db="EMBL/GenBank/DDBJ databases">
        <authorList>
            <consortium name="Lawrence Berkeley National Laboratory"/>
            <person name="Steindorff A."/>
            <person name="Hensen N."/>
            <person name="Bonometti L."/>
            <person name="Westerberg I."/>
            <person name="Brannstrom I.O."/>
            <person name="Guillou S."/>
            <person name="Cros-Aarteil S."/>
            <person name="Calhoun S."/>
            <person name="Haridas S."/>
            <person name="Kuo A."/>
            <person name="Mondo S."/>
            <person name="Pangilinan J."/>
            <person name="Riley R."/>
            <person name="Labutti K."/>
            <person name="Andreopoulos B."/>
            <person name="Lipzen A."/>
            <person name="Chen C."/>
            <person name="Yanf M."/>
            <person name="Daum C."/>
            <person name="Ng V."/>
            <person name="Clum A."/>
            <person name="Ohm R."/>
            <person name="Martin F."/>
            <person name="Silar P."/>
            <person name="Natvig D."/>
            <person name="Lalanne C."/>
            <person name="Gautier V."/>
            <person name="Ament-Velasquez S.L."/>
            <person name="Kruys A."/>
            <person name="Hutchinson M.I."/>
            <person name="Powell A.J."/>
            <person name="Barry K."/>
            <person name="Miller A.N."/>
            <person name="Grigoriev I.V."/>
            <person name="Debuchy R."/>
            <person name="Gladieux P."/>
            <person name="Thoren M.H."/>
            <person name="Johannesson H."/>
        </authorList>
    </citation>
    <scope>NUCLEOTIDE SEQUENCE</scope>
    <source>
        <strain evidence="2">CBS 359.72</strain>
    </source>
</reference>
<gene>
    <name evidence="2" type="ORF">C7999DRAFT_36589</name>
</gene>
<proteinExistence type="predicted"/>
<protein>
    <submittedName>
        <fullName evidence="2">Uncharacterized protein</fullName>
    </submittedName>
</protein>
<feature type="region of interest" description="Disordered" evidence="1">
    <location>
        <begin position="147"/>
        <end position="175"/>
    </location>
</feature>
<organism evidence="2 3">
    <name type="scientific">Corynascus novoguineensis</name>
    <dbReference type="NCBI Taxonomy" id="1126955"/>
    <lineage>
        <taxon>Eukaryota</taxon>
        <taxon>Fungi</taxon>
        <taxon>Dikarya</taxon>
        <taxon>Ascomycota</taxon>
        <taxon>Pezizomycotina</taxon>
        <taxon>Sordariomycetes</taxon>
        <taxon>Sordariomycetidae</taxon>
        <taxon>Sordariales</taxon>
        <taxon>Chaetomiaceae</taxon>
        <taxon>Corynascus</taxon>
    </lineage>
</organism>
<reference evidence="2" key="1">
    <citation type="journal article" date="2023" name="Mol. Phylogenet. Evol.">
        <title>Genome-scale phylogeny and comparative genomics of the fungal order Sordariales.</title>
        <authorList>
            <person name="Hensen N."/>
            <person name="Bonometti L."/>
            <person name="Westerberg I."/>
            <person name="Brannstrom I.O."/>
            <person name="Guillou S."/>
            <person name="Cros-Aarteil S."/>
            <person name="Calhoun S."/>
            <person name="Haridas S."/>
            <person name="Kuo A."/>
            <person name="Mondo S."/>
            <person name="Pangilinan J."/>
            <person name="Riley R."/>
            <person name="LaButti K."/>
            <person name="Andreopoulos B."/>
            <person name="Lipzen A."/>
            <person name="Chen C."/>
            <person name="Yan M."/>
            <person name="Daum C."/>
            <person name="Ng V."/>
            <person name="Clum A."/>
            <person name="Steindorff A."/>
            <person name="Ohm R.A."/>
            <person name="Martin F."/>
            <person name="Silar P."/>
            <person name="Natvig D.O."/>
            <person name="Lalanne C."/>
            <person name="Gautier V."/>
            <person name="Ament-Velasquez S.L."/>
            <person name="Kruys A."/>
            <person name="Hutchinson M.I."/>
            <person name="Powell A.J."/>
            <person name="Barry K."/>
            <person name="Miller A.N."/>
            <person name="Grigoriev I.V."/>
            <person name="Debuchy R."/>
            <person name="Gladieux P."/>
            <person name="Hiltunen Thoren M."/>
            <person name="Johannesson H."/>
        </authorList>
    </citation>
    <scope>NUCLEOTIDE SEQUENCE</scope>
    <source>
        <strain evidence="2">CBS 359.72</strain>
    </source>
</reference>
<feature type="region of interest" description="Disordered" evidence="1">
    <location>
        <begin position="60"/>
        <end position="89"/>
    </location>
</feature>
<feature type="compositionally biased region" description="Polar residues" evidence="1">
    <location>
        <begin position="130"/>
        <end position="139"/>
    </location>
</feature>
<evidence type="ECO:0000256" key="1">
    <source>
        <dbReference type="SAM" id="MobiDB-lite"/>
    </source>
</evidence>
<accession>A0AAN7CJ94</accession>
<feature type="region of interest" description="Disordered" evidence="1">
    <location>
        <begin position="337"/>
        <end position="374"/>
    </location>
</feature>
<comment type="caution">
    <text evidence="2">The sequence shown here is derived from an EMBL/GenBank/DDBJ whole genome shotgun (WGS) entry which is preliminary data.</text>
</comment>
<dbReference type="Proteomes" id="UP001303647">
    <property type="component" value="Unassembled WGS sequence"/>
</dbReference>
<dbReference type="EMBL" id="MU857884">
    <property type="protein sequence ID" value="KAK4243090.1"/>
    <property type="molecule type" value="Genomic_DNA"/>
</dbReference>
<sequence>MSTRRFDDFGGDDLAYTTICTVLEVTLWSWEEDFRKWRETYLSRTLVTCHLEVDCPESQFPRKRRHHARKRKRSAQSEPRTLQPDSIHRQGTQFRATGAGQHGEPAVSQRDKSLEICNSSALEREAETVPHSSRGQQVTPGVDLAGDASVRTAPAPRNSPAAPVDSESGGGIGQADRFCHEQDVATAIAGTSSHDAQKHSAPSLDIQEPCPIDTLGAHPPACDAGAHSWDVPPTLELLAAAGRVGDPDYEEAVGANLEYGRDQHVGPVALGLSLDAVVGNAAPPLQTYPPVGNEIDQPTSEESLGEAVRTKGIGIAACPQVPAGGAKLPASGISYPMLSEIGDGPDGSTGSLQADWAASDPQGRSDFMQRLSPS</sequence>
<evidence type="ECO:0000313" key="3">
    <source>
        <dbReference type="Proteomes" id="UP001303647"/>
    </source>
</evidence>
<keyword evidence="3" id="KW-1185">Reference proteome</keyword>